<evidence type="ECO:0000313" key="2">
    <source>
        <dbReference type="EMBL" id="SHL48288.1"/>
    </source>
</evidence>
<keyword evidence="3" id="KW-1185">Reference proteome</keyword>
<keyword evidence="1" id="KW-0732">Signal</keyword>
<feature type="signal peptide" evidence="1">
    <location>
        <begin position="1"/>
        <end position="20"/>
    </location>
</feature>
<reference evidence="3" key="1">
    <citation type="submission" date="2016-11" db="EMBL/GenBank/DDBJ databases">
        <authorList>
            <person name="Varghese N."/>
            <person name="Submissions S."/>
        </authorList>
    </citation>
    <scope>NUCLEOTIDE SEQUENCE [LARGE SCALE GENOMIC DNA]</scope>
    <source>
        <strain evidence="3">DSM 3661</strain>
    </source>
</reference>
<dbReference type="AlphaFoldDB" id="A0A1M7AZV7"/>
<protein>
    <submittedName>
        <fullName evidence="2">Uncharacterized protein</fullName>
    </submittedName>
</protein>
<evidence type="ECO:0000256" key="1">
    <source>
        <dbReference type="SAM" id="SignalP"/>
    </source>
</evidence>
<proteinExistence type="predicted"/>
<sequence>MKKLVFTALAVVAFSGVAMAGTQEVKVLTEDCQTKAMNYIDNVYDPNGTKSPEQNYAAYQGYLQACDDAKTAKITAN</sequence>
<dbReference type="RefSeq" id="WP_073352488.1">
    <property type="nucleotide sequence ID" value="NZ_FRBU01000008.1"/>
</dbReference>
<accession>A0A1M7AZV7</accession>
<feature type="chain" id="PRO_5012793933" evidence="1">
    <location>
        <begin position="21"/>
        <end position="77"/>
    </location>
</feature>
<evidence type="ECO:0000313" key="3">
    <source>
        <dbReference type="Proteomes" id="UP000184260"/>
    </source>
</evidence>
<dbReference type="Proteomes" id="UP000184260">
    <property type="component" value="Unassembled WGS sequence"/>
</dbReference>
<dbReference type="STRING" id="69322.SAMN05443669_100830"/>
<name>A0A1M7AZV7_9FLAO</name>
<dbReference type="OrthoDB" id="1375685at2"/>
<dbReference type="EMBL" id="FRBU01000008">
    <property type="protein sequence ID" value="SHL48288.1"/>
    <property type="molecule type" value="Genomic_DNA"/>
</dbReference>
<gene>
    <name evidence="2" type="ORF">SAMN05443669_100830</name>
</gene>
<organism evidence="2 3">
    <name type="scientific">Flavobacterium xanthum</name>
    <dbReference type="NCBI Taxonomy" id="69322"/>
    <lineage>
        <taxon>Bacteria</taxon>
        <taxon>Pseudomonadati</taxon>
        <taxon>Bacteroidota</taxon>
        <taxon>Flavobacteriia</taxon>
        <taxon>Flavobacteriales</taxon>
        <taxon>Flavobacteriaceae</taxon>
        <taxon>Flavobacterium</taxon>
    </lineage>
</organism>